<keyword evidence="1" id="KW-0444">Lipid biosynthesis</keyword>
<dbReference type="PANTHER" id="PTHR43647:SF1">
    <property type="entry name" value="3-KETO-STEROID REDUCTASE ERG27"/>
    <property type="match status" value="1"/>
</dbReference>
<dbReference type="GO" id="GO:0000253">
    <property type="term" value="F:3-beta-hydroxysteroid 3-dehydrogenase (NADP+) activity"/>
    <property type="evidence" value="ECO:0007669"/>
    <property type="project" value="TreeGrafter"/>
</dbReference>
<organism evidence="7 8">
    <name type="scientific">Neolentinus lepideus HHB14362 ss-1</name>
    <dbReference type="NCBI Taxonomy" id="1314782"/>
    <lineage>
        <taxon>Eukaryota</taxon>
        <taxon>Fungi</taxon>
        <taxon>Dikarya</taxon>
        <taxon>Basidiomycota</taxon>
        <taxon>Agaricomycotina</taxon>
        <taxon>Agaricomycetes</taxon>
        <taxon>Gloeophyllales</taxon>
        <taxon>Gloeophyllaceae</taxon>
        <taxon>Neolentinus</taxon>
    </lineage>
</organism>
<name>A0A165NZT3_9AGAM</name>
<evidence type="ECO:0000256" key="2">
    <source>
        <dbReference type="ARBA" id="ARBA00022857"/>
    </source>
</evidence>
<protein>
    <submittedName>
        <fullName evidence="7">3-keto sterol reductase</fullName>
    </submittedName>
</protein>
<dbReference type="STRING" id="1314782.A0A165NZT3"/>
<dbReference type="GO" id="GO:0005789">
    <property type="term" value="C:endoplasmic reticulum membrane"/>
    <property type="evidence" value="ECO:0007669"/>
    <property type="project" value="TreeGrafter"/>
</dbReference>
<dbReference type="InParanoid" id="A0A165NZT3"/>
<evidence type="ECO:0000256" key="4">
    <source>
        <dbReference type="ARBA" id="ARBA00023002"/>
    </source>
</evidence>
<keyword evidence="2" id="KW-0521">NADP</keyword>
<dbReference type="GO" id="GO:0005741">
    <property type="term" value="C:mitochondrial outer membrane"/>
    <property type="evidence" value="ECO:0007669"/>
    <property type="project" value="TreeGrafter"/>
</dbReference>
<evidence type="ECO:0000256" key="3">
    <source>
        <dbReference type="ARBA" id="ARBA00022955"/>
    </source>
</evidence>
<dbReference type="FunCoup" id="A0A165NZT3">
    <property type="interactions" value="58"/>
</dbReference>
<evidence type="ECO:0000313" key="7">
    <source>
        <dbReference type="EMBL" id="KZT20333.1"/>
    </source>
</evidence>
<reference evidence="7 8" key="1">
    <citation type="journal article" date="2016" name="Mol. Biol. Evol.">
        <title>Comparative Genomics of Early-Diverging Mushroom-Forming Fungi Provides Insights into the Origins of Lignocellulose Decay Capabilities.</title>
        <authorList>
            <person name="Nagy L.G."/>
            <person name="Riley R."/>
            <person name="Tritt A."/>
            <person name="Adam C."/>
            <person name="Daum C."/>
            <person name="Floudas D."/>
            <person name="Sun H."/>
            <person name="Yadav J.S."/>
            <person name="Pangilinan J."/>
            <person name="Larsson K.H."/>
            <person name="Matsuura K."/>
            <person name="Barry K."/>
            <person name="Labutti K."/>
            <person name="Kuo R."/>
            <person name="Ohm R.A."/>
            <person name="Bhattacharya S.S."/>
            <person name="Shirouzu T."/>
            <person name="Yoshinaga Y."/>
            <person name="Martin F.M."/>
            <person name="Grigoriev I.V."/>
            <person name="Hibbett D.S."/>
        </authorList>
    </citation>
    <scope>NUCLEOTIDE SEQUENCE [LARGE SCALE GENOMIC DNA]</scope>
    <source>
        <strain evidence="7 8">HHB14362 ss-1</strain>
    </source>
</reference>
<gene>
    <name evidence="7" type="ORF">NEOLEDRAFT_1075865</name>
</gene>
<dbReference type="AlphaFoldDB" id="A0A165NZT3"/>
<keyword evidence="8" id="KW-1185">Reference proteome</keyword>
<evidence type="ECO:0000256" key="6">
    <source>
        <dbReference type="ARBA" id="ARBA00023593"/>
    </source>
</evidence>
<dbReference type="OrthoDB" id="9989144at2759"/>
<keyword evidence="4" id="KW-0560">Oxidoreductase</keyword>
<keyword evidence="5" id="KW-0443">Lipid metabolism</keyword>
<comment type="similarity">
    <text evidence="6">Belongs to the short-chain dehydrogenases/reductases (SDR) family. ERG27 subfamily.</text>
</comment>
<evidence type="ECO:0000256" key="5">
    <source>
        <dbReference type="ARBA" id="ARBA00023098"/>
    </source>
</evidence>
<dbReference type="EMBL" id="KV425622">
    <property type="protein sequence ID" value="KZT20333.1"/>
    <property type="molecule type" value="Genomic_DNA"/>
</dbReference>
<dbReference type="InterPro" id="IPR051593">
    <property type="entry name" value="Ergosterol_Biosynth_ERG27"/>
</dbReference>
<sequence length="424" mass="47417">MASTSRPIVIVTGGNSGIGFAMSQCLVAQLSQKDPSNAHPLPNLGGDAAGISLVPWDGLTLVLACRNVAKAEAAHQKLHQFAETEVTQHRKWPSYDGHGDEFLQKLSIDVLPLDLAVLDSVFKFGHDVMRRYPYVSHLICNAGIISWAGVDNRLAVKEIMTDLIKAVTRPESYIQNIGEVSIDGLGLVWQCNVFGHYVLYHLLQDHLETRGAGAARVLWTTSLSTGPEFWDPEDWQCVCTTKSYQASKYQIELISSHLDWVCRQDLRGRVPIWHFMVHPGVAATNISVAVTNFFVELWKLALFYIVRGFGSSNKIAMSKYALSRHDGLVTISSYKAAISTVHVTLVQTVLIHFYPYTRSSNDDTSNAPYVPRIFVAQADRRGKEYIILEEVQGWAENEESTVKLVDLCEGLYQTSFQKFKQKRL</sequence>
<dbReference type="Gene3D" id="3.40.50.720">
    <property type="entry name" value="NAD(P)-binding Rossmann-like Domain"/>
    <property type="match status" value="1"/>
</dbReference>
<dbReference type="InterPro" id="IPR036291">
    <property type="entry name" value="NAD(P)-bd_dom_sf"/>
</dbReference>
<dbReference type="PANTHER" id="PTHR43647">
    <property type="entry name" value="DEHYDROGENASE"/>
    <property type="match status" value="1"/>
</dbReference>
<evidence type="ECO:0000256" key="1">
    <source>
        <dbReference type="ARBA" id="ARBA00022516"/>
    </source>
</evidence>
<dbReference type="SUPFAM" id="SSF51735">
    <property type="entry name" value="NAD(P)-binding Rossmann-fold domains"/>
    <property type="match status" value="1"/>
</dbReference>
<keyword evidence="3" id="KW-0752">Steroid biosynthesis</keyword>
<dbReference type="Proteomes" id="UP000076761">
    <property type="component" value="Unassembled WGS sequence"/>
</dbReference>
<accession>A0A165NZT3</accession>
<dbReference type="GO" id="GO:0006694">
    <property type="term" value="P:steroid biosynthetic process"/>
    <property type="evidence" value="ECO:0007669"/>
    <property type="project" value="UniProtKB-KW"/>
</dbReference>
<evidence type="ECO:0000313" key="8">
    <source>
        <dbReference type="Proteomes" id="UP000076761"/>
    </source>
</evidence>
<proteinExistence type="inferred from homology"/>
<dbReference type="GO" id="GO:0005811">
    <property type="term" value="C:lipid droplet"/>
    <property type="evidence" value="ECO:0007669"/>
    <property type="project" value="TreeGrafter"/>
</dbReference>